<gene>
    <name evidence="2" type="ORF">DM867_02625</name>
    <name evidence="3" type="ORF">DMP03_05020</name>
    <name evidence="4" type="ORF">DP108_02495</name>
</gene>
<name>A0A5N5UBM2_9EURY</name>
<feature type="compositionally biased region" description="Low complexity" evidence="1">
    <location>
        <begin position="25"/>
        <end position="44"/>
    </location>
</feature>
<dbReference type="EMBL" id="QKKZ01000001">
    <property type="protein sequence ID" value="KAB7516055.1"/>
    <property type="molecule type" value="Genomic_DNA"/>
</dbReference>
<dbReference type="Proteomes" id="UP000326207">
    <property type="component" value="Unassembled WGS sequence"/>
</dbReference>
<dbReference type="OrthoDB" id="85977at2157"/>
<protein>
    <recommendedName>
        <fullName evidence="8">DUF4157 domain-containing protein</fullName>
    </recommendedName>
</protein>
<dbReference type="EMBL" id="QJOW01000002">
    <property type="protein sequence ID" value="KAB7516732.1"/>
    <property type="molecule type" value="Genomic_DNA"/>
</dbReference>
<dbReference type="AlphaFoldDB" id="A0A5N5UBM2"/>
<evidence type="ECO:0000313" key="7">
    <source>
        <dbReference type="Proteomes" id="UP000326865"/>
    </source>
</evidence>
<keyword evidence="7" id="KW-1185">Reference proteome</keyword>
<dbReference type="Proteomes" id="UP000326865">
    <property type="component" value="Unassembled WGS sequence"/>
</dbReference>
<evidence type="ECO:0000313" key="2">
    <source>
        <dbReference type="EMBL" id="KAB7516055.1"/>
    </source>
</evidence>
<feature type="region of interest" description="Disordered" evidence="1">
    <location>
        <begin position="21"/>
        <end position="69"/>
    </location>
</feature>
<evidence type="ECO:0008006" key="8">
    <source>
        <dbReference type="Google" id="ProtNLM"/>
    </source>
</evidence>
<evidence type="ECO:0000313" key="6">
    <source>
        <dbReference type="Proteomes" id="UP000326302"/>
    </source>
</evidence>
<organism evidence="2 7">
    <name type="scientific">Halosegnis rubeus</name>
    <dbReference type="NCBI Taxonomy" id="2212850"/>
    <lineage>
        <taxon>Archaea</taxon>
        <taxon>Methanobacteriati</taxon>
        <taxon>Methanobacteriota</taxon>
        <taxon>Stenosarchaea group</taxon>
        <taxon>Halobacteria</taxon>
        <taxon>Halobacteriales</taxon>
        <taxon>Natronomonadaceae</taxon>
        <taxon>Halosegnis</taxon>
    </lineage>
</organism>
<evidence type="ECO:0000313" key="5">
    <source>
        <dbReference type="Proteomes" id="UP000326207"/>
    </source>
</evidence>
<dbReference type="Proteomes" id="UP000326302">
    <property type="component" value="Unassembled WGS sequence"/>
</dbReference>
<dbReference type="InterPro" id="IPR047792">
    <property type="entry name" value="Hvo_1808-like"/>
</dbReference>
<evidence type="ECO:0000313" key="3">
    <source>
        <dbReference type="EMBL" id="KAB7516732.1"/>
    </source>
</evidence>
<dbReference type="NCBIfam" id="NF038145">
    <property type="entry name" value="Hvo_1808_fam"/>
    <property type="match status" value="1"/>
</dbReference>
<proteinExistence type="predicted"/>
<dbReference type="PROSITE" id="PS51257">
    <property type="entry name" value="PROKAR_LIPOPROTEIN"/>
    <property type="match status" value="1"/>
</dbReference>
<evidence type="ECO:0000313" key="4">
    <source>
        <dbReference type="EMBL" id="KAB7520137.1"/>
    </source>
</evidence>
<dbReference type="EMBL" id="QMDY01000001">
    <property type="protein sequence ID" value="KAB7520137.1"/>
    <property type="molecule type" value="Genomic_DNA"/>
</dbReference>
<reference evidence="5 6" key="1">
    <citation type="submission" date="2019-10" db="EMBL/GenBank/DDBJ databases">
        <title>Unraveling microbial dark matter from salterns through culturing: the case of the genus Halosegnis.</title>
        <authorList>
            <person name="Duran-Viseras A."/>
            <person name="Andrei A.-S."/>
            <person name="Vera-Gargallo B."/>
            <person name="Ghai R."/>
            <person name="Sanchez-Porro C."/>
            <person name="Ventosa A."/>
        </authorList>
    </citation>
    <scope>NUCLEOTIDE SEQUENCE [LARGE SCALE GENOMIC DNA]</scope>
    <source>
        <strain evidence="3 6">F17-44</strain>
        <strain evidence="2 7">F18-79</strain>
        <strain evidence="4 5">F19-13</strain>
    </source>
</reference>
<accession>A0A5N5UBM2</accession>
<accession>A0A5N5UH06</accession>
<sequence length="495" mass="54496">MRARSTVFLVVLVALAGCSVGYSGSTPTPTDETTPTPAPETATPTPSPNQTATAEPATELPDPETDVLGWENGYWANETISVDRSDGLSEAERERIVARAMARVEVVREMEFNSTVPVELMSREEYQDSEYSGGGDRSAAFTTFDNAKFEALFLVGEDRDSLAVQQSNRGSSVAGFYTPRNDRIVVIYGGETADLPGERTLGHELTHALQDQQFDLTTITASSREQSNAQNGLIEGDASLTEERYMERCGEEWECLSAPQSGSGSGSSDIHLGIYIMDFFPYDDGPAFVEFYQERGDWDRINQMYDDLPASTEQVAIPEKYAVDPDPPTDVTLRDQNTNGWERVDPPERTPTARLGQSAMTAMFGYTLYADTGNQPVIQPQELLNINSEGNIVQPPFKYTAPPVRGWDGDRMHIYQKDNETAYVWKSVWDSRQDAQEFADAYADLLAYWGGSQQSGGLYTIDSGAYADAFRVTVEGDTVTIVNAPTTGDLPDVHE</sequence>
<accession>A0A5N5UMJ5</accession>
<evidence type="ECO:0000256" key="1">
    <source>
        <dbReference type="SAM" id="MobiDB-lite"/>
    </source>
</evidence>
<comment type="caution">
    <text evidence="2">The sequence shown here is derived from an EMBL/GenBank/DDBJ whole genome shotgun (WGS) entry which is preliminary data.</text>
</comment>
<feature type="region of interest" description="Disordered" evidence="1">
    <location>
        <begin position="321"/>
        <end position="351"/>
    </location>
</feature>
<dbReference type="RefSeq" id="WP_152119618.1">
    <property type="nucleotide sequence ID" value="NZ_QJOW01000002.1"/>
</dbReference>